<dbReference type="InterPro" id="IPR001279">
    <property type="entry name" value="Metallo-B-lactamas"/>
</dbReference>
<evidence type="ECO:0000259" key="3">
    <source>
        <dbReference type="SMART" id="SM00849"/>
    </source>
</evidence>
<dbReference type="RefSeq" id="WP_074223831.1">
    <property type="nucleotide sequence ID" value="NZ_FSRC01000001.1"/>
</dbReference>
<accession>A0A1N6DMA2</accession>
<feature type="domain" description="Metallo-beta-lactamase" evidence="3">
    <location>
        <begin position="45"/>
        <end position="225"/>
    </location>
</feature>
<proteinExistence type="inferred from homology"/>
<gene>
    <name evidence="4" type="ORF">SAMN05444394_1146</name>
</gene>
<dbReference type="Gene3D" id="3.60.15.10">
    <property type="entry name" value="Ribonuclease Z/Hydroxyacylglutathione hydrolase-like"/>
    <property type="match status" value="1"/>
</dbReference>
<feature type="signal peptide" evidence="2">
    <location>
        <begin position="1"/>
        <end position="20"/>
    </location>
</feature>
<sequence length="293" mass="32669">MKKFTFIMFVCLSFSGLLKAQSGMENVTITSEQLAPNIYVLFGSGGNIGLAVGEDYAYMIDDQFGQLSEKILTAVRGITDKPLKYVVNTHWHGDHTGGNENMANQGAIVVANEAVRRRMSQPRAGETVSTTPYQALPEITFTDEMSIHLDPNNTMMIFHMENAHTDGDSFIYFPESNVIHLGDNFPNGGYPFIDINSNGDIEGLITNLNRALFIVNDRTKIIPGHGKVSDRATLKAYRDMIDTVRERVKAQKDAGKDLDEIQKMGLSKEWDEAFGKGFINPERFIESVFKTVD</sequence>
<evidence type="ECO:0000256" key="1">
    <source>
        <dbReference type="ARBA" id="ARBA00005250"/>
    </source>
</evidence>
<evidence type="ECO:0000256" key="2">
    <source>
        <dbReference type="SAM" id="SignalP"/>
    </source>
</evidence>
<comment type="similarity">
    <text evidence="1">Belongs to the metallo-beta-lactamase superfamily. Class-B beta-lactamase family.</text>
</comment>
<keyword evidence="2" id="KW-0732">Signal</keyword>
<dbReference type="GO" id="GO:0017001">
    <property type="term" value="P:antibiotic catabolic process"/>
    <property type="evidence" value="ECO:0007669"/>
    <property type="project" value="UniProtKB-ARBA"/>
</dbReference>
<dbReference type="Pfam" id="PF00753">
    <property type="entry name" value="Lactamase_B"/>
    <property type="match status" value="1"/>
</dbReference>
<name>A0A1N6DMA2_9BACT</name>
<dbReference type="SMART" id="SM00849">
    <property type="entry name" value="Lactamase_B"/>
    <property type="match status" value="1"/>
</dbReference>
<dbReference type="PANTHER" id="PTHR42951:SF4">
    <property type="entry name" value="ACYL-COENZYME A THIOESTERASE MBLAC2"/>
    <property type="match status" value="1"/>
</dbReference>
<dbReference type="OrthoDB" id="9769598at2"/>
<dbReference type="AlphaFoldDB" id="A0A1N6DMA2"/>
<dbReference type="InterPro" id="IPR036866">
    <property type="entry name" value="RibonucZ/Hydroxyglut_hydro"/>
</dbReference>
<protein>
    <submittedName>
        <fullName evidence="4">Glyoxylase, beta-lactamase superfamily II</fullName>
    </submittedName>
</protein>
<dbReference type="SUPFAM" id="SSF56281">
    <property type="entry name" value="Metallo-hydrolase/oxidoreductase"/>
    <property type="match status" value="1"/>
</dbReference>
<dbReference type="CDD" id="cd16282">
    <property type="entry name" value="metallo-hydrolase-like_MBL-fold"/>
    <property type="match status" value="1"/>
</dbReference>
<feature type="chain" id="PRO_5013360193" evidence="2">
    <location>
        <begin position="21"/>
        <end position="293"/>
    </location>
</feature>
<reference evidence="5" key="1">
    <citation type="submission" date="2016-11" db="EMBL/GenBank/DDBJ databases">
        <authorList>
            <person name="Varghese N."/>
            <person name="Submissions S."/>
        </authorList>
    </citation>
    <scope>NUCLEOTIDE SEQUENCE [LARGE SCALE GENOMIC DNA]</scope>
    <source>
        <strain evidence="5">DSM 15292</strain>
    </source>
</reference>
<dbReference type="STRING" id="226505.SAMN05444394_1146"/>
<keyword evidence="5" id="KW-1185">Reference proteome</keyword>
<evidence type="ECO:0000313" key="4">
    <source>
        <dbReference type="EMBL" id="SIN71959.1"/>
    </source>
</evidence>
<dbReference type="EMBL" id="FSRC01000001">
    <property type="protein sequence ID" value="SIN71959.1"/>
    <property type="molecule type" value="Genomic_DNA"/>
</dbReference>
<dbReference type="PANTHER" id="PTHR42951">
    <property type="entry name" value="METALLO-BETA-LACTAMASE DOMAIN-CONTAINING"/>
    <property type="match status" value="1"/>
</dbReference>
<dbReference type="InterPro" id="IPR050855">
    <property type="entry name" value="NDM-1-like"/>
</dbReference>
<organism evidence="4 5">
    <name type="scientific">Algoriphagus halophilus</name>
    <dbReference type="NCBI Taxonomy" id="226505"/>
    <lineage>
        <taxon>Bacteria</taxon>
        <taxon>Pseudomonadati</taxon>
        <taxon>Bacteroidota</taxon>
        <taxon>Cytophagia</taxon>
        <taxon>Cytophagales</taxon>
        <taxon>Cyclobacteriaceae</taxon>
        <taxon>Algoriphagus</taxon>
    </lineage>
</organism>
<dbReference type="Proteomes" id="UP000185221">
    <property type="component" value="Unassembled WGS sequence"/>
</dbReference>
<evidence type="ECO:0000313" key="5">
    <source>
        <dbReference type="Proteomes" id="UP000185221"/>
    </source>
</evidence>